<evidence type="ECO:0000256" key="8">
    <source>
        <dbReference type="SAM" id="MobiDB-lite"/>
    </source>
</evidence>
<dbReference type="Pfam" id="PF00004">
    <property type="entry name" value="AAA"/>
    <property type="match status" value="1"/>
</dbReference>
<comment type="subcellular location">
    <subcellularLocation>
        <location evidence="1">Nucleus</location>
    </subcellularLocation>
</comment>
<evidence type="ECO:0000313" key="11">
    <source>
        <dbReference type="Proteomes" id="UP001187192"/>
    </source>
</evidence>
<evidence type="ECO:0000256" key="6">
    <source>
        <dbReference type="ARBA" id="ARBA00023242"/>
    </source>
</evidence>
<dbReference type="GO" id="GO:0006281">
    <property type="term" value="P:DNA repair"/>
    <property type="evidence" value="ECO:0007669"/>
    <property type="project" value="InterPro"/>
</dbReference>
<reference evidence="10" key="1">
    <citation type="submission" date="2023-07" db="EMBL/GenBank/DDBJ databases">
        <title>draft genome sequence of fig (Ficus carica).</title>
        <authorList>
            <person name="Takahashi T."/>
            <person name="Nishimura K."/>
        </authorList>
    </citation>
    <scope>NUCLEOTIDE SEQUENCE</scope>
</reference>
<evidence type="ECO:0000256" key="4">
    <source>
        <dbReference type="ARBA" id="ARBA00022763"/>
    </source>
</evidence>
<evidence type="ECO:0000256" key="5">
    <source>
        <dbReference type="ARBA" id="ARBA00022840"/>
    </source>
</evidence>
<dbReference type="FunFam" id="1.10.8.60:FF:000116">
    <property type="entry name" value="p-loop containing nucleoside triphosphate hydrolase superfamily protein"/>
    <property type="match status" value="1"/>
</dbReference>
<dbReference type="EMBL" id="BTGU01000039">
    <property type="protein sequence ID" value="GMN51765.1"/>
    <property type="molecule type" value="Genomic_DNA"/>
</dbReference>
<keyword evidence="5" id="KW-0067">ATP-binding</keyword>
<dbReference type="PANTHER" id="PTHR12172">
    <property type="entry name" value="CELL CYCLE CHECKPOINT PROTEIN RAD17"/>
    <property type="match status" value="1"/>
</dbReference>
<dbReference type="Proteomes" id="UP001187192">
    <property type="component" value="Unassembled WGS sequence"/>
</dbReference>
<proteinExistence type="inferred from homology"/>
<dbReference type="InterPro" id="IPR004582">
    <property type="entry name" value="Checkpoint_prot_Rad17_Rad24"/>
</dbReference>
<evidence type="ECO:0000256" key="2">
    <source>
        <dbReference type="ARBA" id="ARBA00006168"/>
    </source>
</evidence>
<dbReference type="SUPFAM" id="SSF52540">
    <property type="entry name" value="P-loop containing nucleoside triphosphate hydrolases"/>
    <property type="match status" value="1"/>
</dbReference>
<comment type="similarity">
    <text evidence="2">Belongs to the rad17/RAD24 family.</text>
</comment>
<dbReference type="GO" id="GO:0033314">
    <property type="term" value="P:mitotic DNA replication checkpoint signaling"/>
    <property type="evidence" value="ECO:0007669"/>
    <property type="project" value="TreeGrafter"/>
</dbReference>
<dbReference type="InterPro" id="IPR003959">
    <property type="entry name" value="ATPase_AAA_core"/>
</dbReference>
<comment type="caution">
    <text evidence="10">The sequence shown here is derived from an EMBL/GenBank/DDBJ whole genome shotgun (WGS) entry which is preliminary data.</text>
</comment>
<accession>A0AA88AGZ8</accession>
<keyword evidence="3" id="KW-0547">Nucleotide-binding</keyword>
<feature type="compositionally biased region" description="Basic and acidic residues" evidence="8">
    <location>
        <begin position="1205"/>
        <end position="1215"/>
    </location>
</feature>
<keyword evidence="7" id="KW-0131">Cell cycle</keyword>
<dbReference type="GO" id="GO:0005634">
    <property type="term" value="C:nucleus"/>
    <property type="evidence" value="ECO:0007669"/>
    <property type="project" value="UniProtKB-SubCell"/>
</dbReference>
<dbReference type="Gene3D" id="3.40.50.300">
    <property type="entry name" value="P-loop containing nucleotide triphosphate hydrolases"/>
    <property type="match status" value="1"/>
</dbReference>
<dbReference type="InterPro" id="IPR027417">
    <property type="entry name" value="P-loop_NTPase"/>
</dbReference>
<dbReference type="GO" id="GO:0003682">
    <property type="term" value="F:chromatin binding"/>
    <property type="evidence" value="ECO:0007669"/>
    <property type="project" value="TreeGrafter"/>
</dbReference>
<feature type="domain" description="ATPase AAA-type core" evidence="9">
    <location>
        <begin position="419"/>
        <end position="461"/>
    </location>
</feature>
<dbReference type="GO" id="GO:0000077">
    <property type="term" value="P:DNA damage checkpoint signaling"/>
    <property type="evidence" value="ECO:0007669"/>
    <property type="project" value="TreeGrafter"/>
</dbReference>
<feature type="region of interest" description="Disordered" evidence="8">
    <location>
        <begin position="1"/>
        <end position="115"/>
    </location>
</feature>
<dbReference type="AlphaFoldDB" id="A0AA88AGZ8"/>
<dbReference type="GO" id="GO:0016887">
    <property type="term" value="F:ATP hydrolysis activity"/>
    <property type="evidence" value="ECO:0007669"/>
    <property type="project" value="InterPro"/>
</dbReference>
<keyword evidence="6" id="KW-0539">Nucleus</keyword>
<feature type="region of interest" description="Disordered" evidence="8">
    <location>
        <begin position="830"/>
        <end position="851"/>
    </location>
</feature>
<evidence type="ECO:0000313" key="10">
    <source>
        <dbReference type="EMBL" id="GMN51765.1"/>
    </source>
</evidence>
<keyword evidence="11" id="KW-1185">Reference proteome</keyword>
<evidence type="ECO:0000259" key="9">
    <source>
        <dbReference type="Pfam" id="PF00004"/>
    </source>
</evidence>
<dbReference type="Gene3D" id="1.10.8.60">
    <property type="match status" value="1"/>
</dbReference>
<feature type="region of interest" description="Disordered" evidence="8">
    <location>
        <begin position="1205"/>
        <end position="1224"/>
    </location>
</feature>
<keyword evidence="4" id="KW-0227">DNA damage</keyword>
<organism evidence="10 11">
    <name type="scientific">Ficus carica</name>
    <name type="common">Common fig</name>
    <dbReference type="NCBI Taxonomy" id="3494"/>
    <lineage>
        <taxon>Eukaryota</taxon>
        <taxon>Viridiplantae</taxon>
        <taxon>Streptophyta</taxon>
        <taxon>Embryophyta</taxon>
        <taxon>Tracheophyta</taxon>
        <taxon>Spermatophyta</taxon>
        <taxon>Magnoliopsida</taxon>
        <taxon>eudicotyledons</taxon>
        <taxon>Gunneridae</taxon>
        <taxon>Pentapetalae</taxon>
        <taxon>rosids</taxon>
        <taxon>fabids</taxon>
        <taxon>Rosales</taxon>
        <taxon>Moraceae</taxon>
        <taxon>Ficeae</taxon>
        <taxon>Ficus</taxon>
    </lineage>
</organism>
<dbReference type="GO" id="GO:0005524">
    <property type="term" value="F:ATP binding"/>
    <property type="evidence" value="ECO:0007669"/>
    <property type="project" value="UniProtKB-KW"/>
</dbReference>
<evidence type="ECO:0000256" key="1">
    <source>
        <dbReference type="ARBA" id="ARBA00004123"/>
    </source>
</evidence>
<dbReference type="PANTHER" id="PTHR12172:SF1">
    <property type="entry name" value="P-LOOP CONTAINING NUCLEOSIDE TRIPHOSPHATE HYDROLASES SUPERFAMILY PROTEIN"/>
    <property type="match status" value="1"/>
</dbReference>
<evidence type="ECO:0000256" key="7">
    <source>
        <dbReference type="ARBA" id="ARBA00023306"/>
    </source>
</evidence>
<name>A0AA88AGZ8_FICCA</name>
<gene>
    <name evidence="10" type="ORF">TIFTF001_020912</name>
</gene>
<evidence type="ECO:0000256" key="3">
    <source>
        <dbReference type="ARBA" id="ARBA00022741"/>
    </source>
</evidence>
<dbReference type="GO" id="GO:0003689">
    <property type="term" value="F:DNA clamp loader activity"/>
    <property type="evidence" value="ECO:0007669"/>
    <property type="project" value="TreeGrafter"/>
</dbReference>
<protein>
    <recommendedName>
        <fullName evidence="9">ATPase AAA-type core domain-containing protein</fullName>
    </recommendedName>
</protein>
<sequence>MDNSPPDQEHSSQDLSPGELFPALPERRPVRRRLVQSTLFPPKPQPPELEANGERDSNEDDGGGEDEECCGSQSKRKRKPKGKSTPTKRSSEKVKGKRSRNNTPKKDLANMQGEDAPIVIPNLRLEARMTAEENSRLFAGKQMHPFFSSCKVGKKSQEVIDLDSKQFAAVRDNKEMTCGPIHVFERTQDKEGPLDWRTWAFREGIFMKSNCVLESTRSSIFEGSVECLRFDKLPTNSDPRNTSLFHDEVSFDQCPIQQECLYEMAQATFDISDDEKVVCYKPLKDSDSIQINYSQDRDINKVDPFSGHTDLARKPDIGQQNRFLEERIKSYYIGCSNQPKDGLWIYKYQPKKALEVCGNNESVKFLSEWLQHWHERDSRISKEVVDCVMGDMEDNNYLCSESDSDSENKHEKAGPKNVLLVTGPIGSGKSAAIYACAREQGFEVLEVSASECRNGALVKQRFGEALESRQLKRSLANPMGSLNKHIYKPCSNLANGTATQELEDEVVEFIPLADENCRNATGESDMSDCKEAGSCSRQSELKPLILFEDVDITFPEDRGFIAAVQLIAETAKGPIVLTSNSHNPFLPDNLDRKQICFTPPSPEELLCHVYMVCAAERANIQSHLLERFVGYCQGDIRKTIMHLQFWCQGRTTRKARKSRRTCGSLLFDLEAVHQILPKLIPWELPSPLSELVDKEITASLSGEVNCLMEATGEEQLDKRETEFSFMHNNEMETIEAKKAEMLSRNCSVHDYDEFRAQLDTVPEFSDNSDTPFSCSRRIVRKNQDMILSSDSEDEKIGNRCNIFTNRDTNNGALPEESPSFKELPCSAAADMDEEQHRDTNNGALPEESPSFKELPCSAASDMDEEQHYFSEAAGCIPIYDECKSLDVSCVPESSFVPETEFYDGTEVHLRTMSCDNVGDTMEEVSVSNNRIPVEADYQDVSKSEQQKHSDTFISNTYIVAEFCEQEEMDDSHNEHVEAVAIGNQVMDESSHMEFRRLRKFVEKSKPLVLTDSVQKSWNQLRSRRADLAQYARSEEQHPLQIVKLADNMSNLISETDVLLSNCQPLTNDSLEPSTIPSEESDTYSFYDKGILASTTAQHGFCFYAKDIAAVGSTIDSVSTVDLASEMLASETGMMALGKLAGHDMATTTGRNSQIREKSDISSKSGNASSVFDVIQSIVPSKSCMALKGAAYYEYLSSLRCMSRSEASRLSEEKEKPRKRRGRTKRHYLSTGTLMMTPEEISLLGQINMS</sequence>
<feature type="compositionally biased region" description="Acidic residues" evidence="8">
    <location>
        <begin position="57"/>
        <end position="69"/>
    </location>
</feature>